<dbReference type="AlphaFoldDB" id="A0A9Q3B8Z2"/>
<organism evidence="2 3">
    <name type="scientific">Austropuccinia psidii MF-1</name>
    <dbReference type="NCBI Taxonomy" id="1389203"/>
    <lineage>
        <taxon>Eukaryota</taxon>
        <taxon>Fungi</taxon>
        <taxon>Dikarya</taxon>
        <taxon>Basidiomycota</taxon>
        <taxon>Pucciniomycotina</taxon>
        <taxon>Pucciniomycetes</taxon>
        <taxon>Pucciniales</taxon>
        <taxon>Sphaerophragmiaceae</taxon>
        <taxon>Austropuccinia</taxon>
    </lineage>
</organism>
<name>A0A9Q3B8Z2_9BASI</name>
<accession>A0A9Q3B8Z2</accession>
<evidence type="ECO:0000256" key="1">
    <source>
        <dbReference type="SAM" id="MobiDB-lite"/>
    </source>
</evidence>
<evidence type="ECO:0000313" key="2">
    <source>
        <dbReference type="EMBL" id="MBW0460695.1"/>
    </source>
</evidence>
<protein>
    <submittedName>
        <fullName evidence="2">Uncharacterized protein</fullName>
    </submittedName>
</protein>
<keyword evidence="3" id="KW-1185">Reference proteome</keyword>
<sequence>MGDSFLGPLTIIKFIGRNALEVRLTKEFSRKLHEFPVCLVKTYHQTGEDKFPSRNKRRTSQDIVEVKDSLGPVTKHEGQEDQTQWKGP</sequence>
<dbReference type="EMBL" id="AVOT02000048">
    <property type="protein sequence ID" value="MBW0460695.1"/>
    <property type="molecule type" value="Genomic_DNA"/>
</dbReference>
<dbReference type="Proteomes" id="UP000765509">
    <property type="component" value="Unassembled WGS sequence"/>
</dbReference>
<proteinExistence type="predicted"/>
<evidence type="ECO:0000313" key="3">
    <source>
        <dbReference type="Proteomes" id="UP000765509"/>
    </source>
</evidence>
<comment type="caution">
    <text evidence="2">The sequence shown here is derived from an EMBL/GenBank/DDBJ whole genome shotgun (WGS) entry which is preliminary data.</text>
</comment>
<feature type="region of interest" description="Disordered" evidence="1">
    <location>
        <begin position="46"/>
        <end position="88"/>
    </location>
</feature>
<gene>
    <name evidence="2" type="ORF">O181_000410</name>
</gene>
<reference evidence="2" key="1">
    <citation type="submission" date="2021-03" db="EMBL/GenBank/DDBJ databases">
        <title>Draft genome sequence of rust myrtle Austropuccinia psidii MF-1, a brazilian biotype.</title>
        <authorList>
            <person name="Quecine M.C."/>
            <person name="Pachon D.M.R."/>
            <person name="Bonatelli M.L."/>
            <person name="Correr F.H."/>
            <person name="Franceschini L.M."/>
            <person name="Leite T.F."/>
            <person name="Margarido G.R.A."/>
            <person name="Almeida C.A."/>
            <person name="Ferrarezi J.A."/>
            <person name="Labate C.A."/>
        </authorList>
    </citation>
    <scope>NUCLEOTIDE SEQUENCE</scope>
    <source>
        <strain evidence="2">MF-1</strain>
    </source>
</reference>
<feature type="compositionally biased region" description="Basic and acidic residues" evidence="1">
    <location>
        <begin position="64"/>
        <end position="79"/>
    </location>
</feature>